<proteinExistence type="predicted"/>
<dbReference type="Proteomes" id="UP001352223">
    <property type="component" value="Unassembled WGS sequence"/>
</dbReference>
<sequence length="167" mass="17785">MPDQPTTPVEFAGQAAEAVRAINHTTRAPGDDWQYPGHAYSLIGALAHLSRMLPQAITQALQPVTDAHQADRLIVDGGKDPDEAASSAVQTARVAIGRAQRLAVALDQVHSALSPLGYDTSDDEDDEQPCGEGMCHCYCVGLRHPCGCDCPHADDCDCDFCVAPDPY</sequence>
<keyword evidence="2" id="KW-1185">Reference proteome</keyword>
<comment type="caution">
    <text evidence="1">The sequence shown here is derived from an EMBL/GenBank/DDBJ whole genome shotgun (WGS) entry which is preliminary data.</text>
</comment>
<evidence type="ECO:0000313" key="1">
    <source>
        <dbReference type="EMBL" id="MEB3959233.1"/>
    </source>
</evidence>
<organism evidence="1 2">
    <name type="scientific">Streptomyces kunmingensis</name>
    <dbReference type="NCBI Taxonomy" id="68225"/>
    <lineage>
        <taxon>Bacteria</taxon>
        <taxon>Bacillati</taxon>
        <taxon>Actinomycetota</taxon>
        <taxon>Actinomycetes</taxon>
        <taxon>Kitasatosporales</taxon>
        <taxon>Streptomycetaceae</taxon>
        <taxon>Streptomyces</taxon>
    </lineage>
</organism>
<gene>
    <name evidence="1" type="ORF">OKJ48_03025</name>
</gene>
<accession>A0ABU6C3V5</accession>
<reference evidence="1 2" key="1">
    <citation type="submission" date="2022-10" db="EMBL/GenBank/DDBJ databases">
        <authorList>
            <person name="Xie J."/>
            <person name="Shen N."/>
        </authorList>
    </citation>
    <scope>NUCLEOTIDE SEQUENCE [LARGE SCALE GENOMIC DNA]</scope>
    <source>
        <strain evidence="1 2">DSM 41681</strain>
    </source>
</reference>
<name>A0ABU6C3V5_9ACTN</name>
<evidence type="ECO:0000313" key="2">
    <source>
        <dbReference type="Proteomes" id="UP001352223"/>
    </source>
</evidence>
<dbReference type="RefSeq" id="WP_324766218.1">
    <property type="nucleotide sequence ID" value="NZ_BAAATS010000017.1"/>
</dbReference>
<dbReference type="EMBL" id="JAOZYB010000009">
    <property type="protein sequence ID" value="MEB3959233.1"/>
    <property type="molecule type" value="Genomic_DNA"/>
</dbReference>
<protein>
    <submittedName>
        <fullName evidence="1">Uncharacterized protein</fullName>
    </submittedName>
</protein>